<dbReference type="PATRIC" id="fig|66712.6.peg.24"/>
<organism evidence="4">
    <name type="scientific">Propionibacterium freudenreichii subsp. freudenreichii</name>
    <dbReference type="NCBI Taxonomy" id="66712"/>
    <lineage>
        <taxon>Bacteria</taxon>
        <taxon>Bacillati</taxon>
        <taxon>Actinomycetota</taxon>
        <taxon>Actinomycetes</taxon>
        <taxon>Propionibacteriales</taxon>
        <taxon>Propionibacteriaceae</taxon>
        <taxon>Propionibacterium</taxon>
    </lineage>
</organism>
<dbReference type="AlphaFoldDB" id="A0A068VRL8"/>
<dbReference type="EMBL" id="LM676388">
    <property type="protein sequence ID" value="CEP26067.1"/>
    <property type="molecule type" value="Genomic_DNA"/>
</dbReference>
<protein>
    <submittedName>
        <fullName evidence="4">Hypothetical membrane protein</fullName>
    </submittedName>
</protein>
<dbReference type="Pfam" id="PF12089">
    <property type="entry name" value="DUF3566"/>
    <property type="match status" value="1"/>
</dbReference>
<feature type="region of interest" description="Disordered" evidence="1">
    <location>
        <begin position="1"/>
        <end position="34"/>
    </location>
</feature>
<reference evidence="4" key="1">
    <citation type="submission" date="2014-08" db="EMBL/GenBank/DDBJ databases">
        <authorList>
            <person name="Falentin Helene"/>
        </authorList>
    </citation>
    <scope>NUCLEOTIDE SEQUENCE</scope>
</reference>
<dbReference type="InterPro" id="IPR021949">
    <property type="entry name" value="DUF3566_TM"/>
</dbReference>
<accession>A0A068VRL8</accession>
<dbReference type="KEGG" id="pfre:RM25_0021"/>
<feature type="domain" description="DUF3566" evidence="3">
    <location>
        <begin position="53"/>
        <end position="171"/>
    </location>
</feature>
<feature type="transmembrane region" description="Helical" evidence="2">
    <location>
        <begin position="129"/>
        <end position="155"/>
    </location>
</feature>
<dbReference type="RefSeq" id="WP_013159950.1">
    <property type="nucleotide sequence ID" value="NZ_CP010341.1"/>
</dbReference>
<keyword evidence="2" id="KW-1133">Transmembrane helix</keyword>
<feature type="compositionally biased region" description="Basic residues" evidence="1">
    <location>
        <begin position="18"/>
        <end position="30"/>
    </location>
</feature>
<name>A0A068VRL8_PROFF</name>
<sequence>MADNSDATTAKADGGSRRFARPGSRRRSGRKPALSFATLKEKAGAGRPEGPTRKAQLRISRVDPWSVMKTSFLFSVVGGIALIIAVWVLWGIISLSGGLNAMQQGITAMVGADSGGGSNLANYVTMWRVLGFTVLVSVVSIVLVTAITTLFSFVYNVAANVIGGLEVTLAED</sequence>
<keyword evidence="2" id="KW-0812">Transmembrane</keyword>
<evidence type="ECO:0000256" key="2">
    <source>
        <dbReference type="SAM" id="Phobius"/>
    </source>
</evidence>
<keyword evidence="2" id="KW-0472">Membrane</keyword>
<evidence type="ECO:0000259" key="3">
    <source>
        <dbReference type="Pfam" id="PF12089"/>
    </source>
</evidence>
<gene>
    <name evidence="4" type="ORF">PFCIRM138_03855</name>
</gene>
<evidence type="ECO:0000256" key="1">
    <source>
        <dbReference type="SAM" id="MobiDB-lite"/>
    </source>
</evidence>
<proteinExistence type="predicted"/>
<evidence type="ECO:0000313" key="4">
    <source>
        <dbReference type="EMBL" id="CEP26067.1"/>
    </source>
</evidence>
<dbReference type="GeneID" id="61221113"/>
<feature type="transmembrane region" description="Helical" evidence="2">
    <location>
        <begin position="71"/>
        <end position="93"/>
    </location>
</feature>